<protein>
    <submittedName>
        <fullName evidence="1">Uncharacterized protein</fullName>
    </submittedName>
</protein>
<dbReference type="EMBL" id="AP035789">
    <property type="protein sequence ID" value="BFO81979.1"/>
    <property type="molecule type" value="Genomic_DNA"/>
</dbReference>
<dbReference type="AlphaFoldDB" id="A0AB33JRU8"/>
<reference evidence="1" key="1">
    <citation type="submission" date="2024-07" db="EMBL/GenBank/DDBJ databases">
        <title>Complete genome sequence of Prevotella sp. YM-2024 GTC17262.</title>
        <authorList>
            <person name="Hayashi M."/>
            <person name="Muto Y."/>
            <person name="Tanaka K."/>
            <person name="Niwa H."/>
        </authorList>
    </citation>
    <scope>NUCLEOTIDE SEQUENCE</scope>
    <source>
        <strain evidence="1">GTC17262</strain>
    </source>
</reference>
<name>A0AB33JRU8_9BACT</name>
<proteinExistence type="predicted"/>
<sequence length="98" mass="11573">MTEMERNGKATDNVSSYFFYMWNRWSHEECEVVYGNISAHIWSKWCAVCKPSAWGAAERLYAELSDGNRQLLVERAVSLYDGRREKDGMYKHIKTRKE</sequence>
<gene>
    <name evidence="1" type="ORF">GTC17262_21700</name>
</gene>
<accession>A0AB33JRU8</accession>
<organism evidence="1">
    <name type="scientific">Prevotella sp. GTC17262</name>
    <dbReference type="NCBI Taxonomy" id="3236797"/>
    <lineage>
        <taxon>Bacteria</taxon>
        <taxon>Pseudomonadati</taxon>
        <taxon>Bacteroidota</taxon>
        <taxon>Bacteroidia</taxon>
        <taxon>Bacteroidales</taxon>
        <taxon>Prevotellaceae</taxon>
        <taxon>Prevotella</taxon>
    </lineage>
</organism>
<evidence type="ECO:0000313" key="1">
    <source>
        <dbReference type="EMBL" id="BFO81979.1"/>
    </source>
</evidence>